<name>A0A1I5R274_9PSED</name>
<accession>A0A1I5R274</accession>
<evidence type="ECO:0000256" key="1">
    <source>
        <dbReference type="SAM" id="Phobius"/>
    </source>
</evidence>
<sequence>MTRASIVGQPVHLLSPLVPSTYLLVGLAKVEFGEHQRFTLKWAVSICLCILLAALLLGVFPLFGRP</sequence>
<dbReference type="STRING" id="289003.SAMN05216190_11234"/>
<keyword evidence="3" id="KW-1185">Reference proteome</keyword>
<dbReference type="AlphaFoldDB" id="A0A1I5R274"/>
<feature type="transmembrane region" description="Helical" evidence="1">
    <location>
        <begin position="12"/>
        <end position="30"/>
    </location>
</feature>
<dbReference type="Proteomes" id="UP000198784">
    <property type="component" value="Unassembled WGS sequence"/>
</dbReference>
<dbReference type="EMBL" id="FOWX01000012">
    <property type="protein sequence ID" value="SFP52602.1"/>
    <property type="molecule type" value="Genomic_DNA"/>
</dbReference>
<proteinExistence type="predicted"/>
<keyword evidence="1" id="KW-0472">Membrane</keyword>
<evidence type="ECO:0000313" key="3">
    <source>
        <dbReference type="Proteomes" id="UP000198784"/>
    </source>
</evidence>
<gene>
    <name evidence="2" type="ORF">SAMN05216190_11234</name>
</gene>
<keyword evidence="1" id="KW-0812">Transmembrane</keyword>
<keyword evidence="1" id="KW-1133">Transmembrane helix</keyword>
<reference evidence="3" key="1">
    <citation type="submission" date="2016-10" db="EMBL/GenBank/DDBJ databases">
        <authorList>
            <person name="Varghese N."/>
            <person name="Submissions S."/>
        </authorList>
    </citation>
    <scope>NUCLEOTIDE SEQUENCE [LARGE SCALE GENOMIC DNA]</scope>
    <source>
        <strain evidence="3">DSM 17834</strain>
    </source>
</reference>
<evidence type="ECO:0000313" key="2">
    <source>
        <dbReference type="EMBL" id="SFP52602.1"/>
    </source>
</evidence>
<protein>
    <submittedName>
        <fullName evidence="2">Citrate-Mg2+:H+ or citrate-Ca2+:H+ symporter, CitMHS family</fullName>
    </submittedName>
</protein>
<feature type="transmembrane region" description="Helical" evidence="1">
    <location>
        <begin position="42"/>
        <end position="63"/>
    </location>
</feature>
<organism evidence="2 3">
    <name type="scientific">Pseudomonas borbori</name>
    <dbReference type="NCBI Taxonomy" id="289003"/>
    <lineage>
        <taxon>Bacteria</taxon>
        <taxon>Pseudomonadati</taxon>
        <taxon>Pseudomonadota</taxon>
        <taxon>Gammaproteobacteria</taxon>
        <taxon>Pseudomonadales</taxon>
        <taxon>Pseudomonadaceae</taxon>
        <taxon>Pseudomonas</taxon>
    </lineage>
</organism>